<dbReference type="GO" id="GO:0004518">
    <property type="term" value="F:nuclease activity"/>
    <property type="evidence" value="ECO:0007669"/>
    <property type="project" value="UniProtKB-KW"/>
</dbReference>
<keyword evidence="7" id="KW-0539">Nucleus</keyword>
<evidence type="ECO:0000256" key="7">
    <source>
        <dbReference type="ARBA" id="ARBA00023242"/>
    </source>
</evidence>
<evidence type="ECO:0000256" key="1">
    <source>
        <dbReference type="ARBA" id="ARBA00001968"/>
    </source>
</evidence>
<dbReference type="GO" id="GO:0016787">
    <property type="term" value="F:hydrolase activity"/>
    <property type="evidence" value="ECO:0007669"/>
    <property type="project" value="UniProtKB-KW"/>
</dbReference>
<keyword evidence="8" id="KW-0732">Signal</keyword>
<dbReference type="PANTHER" id="PTHR22930:SF85">
    <property type="entry name" value="GH03217P-RELATED"/>
    <property type="match status" value="1"/>
</dbReference>
<evidence type="ECO:0000256" key="5">
    <source>
        <dbReference type="ARBA" id="ARBA00022723"/>
    </source>
</evidence>
<evidence type="ECO:0000256" key="3">
    <source>
        <dbReference type="ARBA" id="ARBA00006958"/>
    </source>
</evidence>
<dbReference type="InterPro" id="IPR045249">
    <property type="entry name" value="HARBI1-like"/>
</dbReference>
<comment type="similarity">
    <text evidence="3">Belongs to the HARBI1 family.</text>
</comment>
<evidence type="ECO:0000313" key="10">
    <source>
        <dbReference type="EMBL" id="KAL2653579.1"/>
    </source>
</evidence>
<protein>
    <recommendedName>
        <fullName evidence="9">DDE Tnp4 domain-containing protein</fullName>
    </recommendedName>
</protein>
<gene>
    <name evidence="10" type="ORF">R1flu_021707</name>
</gene>
<proteinExistence type="inferred from homology"/>
<evidence type="ECO:0000313" key="11">
    <source>
        <dbReference type="Proteomes" id="UP001605036"/>
    </source>
</evidence>
<name>A0ABD1ZQ58_9MARC</name>
<keyword evidence="11" id="KW-1185">Reference proteome</keyword>
<evidence type="ECO:0000259" key="9">
    <source>
        <dbReference type="Pfam" id="PF13359"/>
    </source>
</evidence>
<dbReference type="GO" id="GO:0005634">
    <property type="term" value="C:nucleus"/>
    <property type="evidence" value="ECO:0007669"/>
    <property type="project" value="UniProtKB-SubCell"/>
</dbReference>
<dbReference type="PANTHER" id="PTHR22930">
    <property type="match status" value="1"/>
</dbReference>
<evidence type="ECO:0000256" key="4">
    <source>
        <dbReference type="ARBA" id="ARBA00022722"/>
    </source>
</evidence>
<evidence type="ECO:0000256" key="2">
    <source>
        <dbReference type="ARBA" id="ARBA00004123"/>
    </source>
</evidence>
<dbReference type="AlphaFoldDB" id="A0ABD1ZQ58"/>
<evidence type="ECO:0000256" key="6">
    <source>
        <dbReference type="ARBA" id="ARBA00022801"/>
    </source>
</evidence>
<reference evidence="10 11" key="1">
    <citation type="submission" date="2024-09" db="EMBL/GenBank/DDBJ databases">
        <title>Chromosome-scale assembly of Riccia fluitans.</title>
        <authorList>
            <person name="Paukszto L."/>
            <person name="Sawicki J."/>
            <person name="Karawczyk K."/>
            <person name="Piernik-Szablinska J."/>
            <person name="Szczecinska M."/>
            <person name="Mazdziarz M."/>
        </authorList>
    </citation>
    <scope>NUCLEOTIDE SEQUENCE [LARGE SCALE GENOMIC DNA]</scope>
    <source>
        <strain evidence="10">Rf_01</strain>
        <tissue evidence="10">Aerial parts of the thallus</tissue>
    </source>
</reference>
<dbReference type="Pfam" id="PF13359">
    <property type="entry name" value="DDE_Tnp_4"/>
    <property type="match status" value="1"/>
</dbReference>
<evidence type="ECO:0000256" key="8">
    <source>
        <dbReference type="SAM" id="SignalP"/>
    </source>
</evidence>
<feature type="chain" id="PRO_5044853855" description="DDE Tnp4 domain-containing protein" evidence="8">
    <location>
        <begin position="19"/>
        <end position="318"/>
    </location>
</feature>
<comment type="caution">
    <text evidence="10">The sequence shown here is derived from an EMBL/GenBank/DDBJ whole genome shotgun (WGS) entry which is preliminary data.</text>
</comment>
<sequence length="318" mass="36509">MDLFSLMVVLLANWDSWSLEDLITVMLQDIDDSEDSFWAILQAVCSSIEDEHTGRDWWVFPRSDCWWENLAGCVKYSRIIIEILANRRKLFCKFVGLPRGRRLNEIINRFEGLSNIPLIVGARDGCQIRLRKKPAARHFPAEYWNRHHHHSVLLQGVSDSDRNFLDVACLLPGSQHDATHLRLSSLWHKFTNNLIFQVPQKTLTLPAASTGNSGRIRGDDQIIIKPYLVGDAAYPLTPYIMKAFNTRRTSTGEKNDFDKALRRCRVRIEHTFGLLKSRWKICDTGCPLRIEEVADCVMACCVLNNFVNYGGNSIRETD</sequence>
<feature type="domain" description="DDE Tnp4" evidence="9">
    <location>
        <begin position="124"/>
        <end position="305"/>
    </location>
</feature>
<feature type="signal peptide" evidence="8">
    <location>
        <begin position="1"/>
        <end position="18"/>
    </location>
</feature>
<accession>A0ABD1ZQ58</accession>
<comment type="cofactor">
    <cofactor evidence="1">
        <name>a divalent metal cation</name>
        <dbReference type="ChEBI" id="CHEBI:60240"/>
    </cofactor>
</comment>
<comment type="subcellular location">
    <subcellularLocation>
        <location evidence="2">Nucleus</location>
    </subcellularLocation>
</comment>
<keyword evidence="5" id="KW-0479">Metal-binding</keyword>
<keyword evidence="6" id="KW-0378">Hydrolase</keyword>
<keyword evidence="4" id="KW-0540">Nuclease</keyword>
<dbReference type="EMBL" id="JBHFFA010000001">
    <property type="protein sequence ID" value="KAL2653579.1"/>
    <property type="molecule type" value="Genomic_DNA"/>
</dbReference>
<organism evidence="10 11">
    <name type="scientific">Riccia fluitans</name>
    <dbReference type="NCBI Taxonomy" id="41844"/>
    <lineage>
        <taxon>Eukaryota</taxon>
        <taxon>Viridiplantae</taxon>
        <taxon>Streptophyta</taxon>
        <taxon>Embryophyta</taxon>
        <taxon>Marchantiophyta</taxon>
        <taxon>Marchantiopsida</taxon>
        <taxon>Marchantiidae</taxon>
        <taxon>Marchantiales</taxon>
        <taxon>Ricciaceae</taxon>
        <taxon>Riccia</taxon>
    </lineage>
</organism>
<dbReference type="Proteomes" id="UP001605036">
    <property type="component" value="Unassembled WGS sequence"/>
</dbReference>
<dbReference type="GO" id="GO:0046872">
    <property type="term" value="F:metal ion binding"/>
    <property type="evidence" value="ECO:0007669"/>
    <property type="project" value="UniProtKB-KW"/>
</dbReference>
<dbReference type="InterPro" id="IPR027806">
    <property type="entry name" value="HARBI1_dom"/>
</dbReference>